<evidence type="ECO:0000313" key="1">
    <source>
        <dbReference type="EMBL" id="CAK9253903.1"/>
    </source>
</evidence>
<evidence type="ECO:0000313" key="2">
    <source>
        <dbReference type="Proteomes" id="UP001497444"/>
    </source>
</evidence>
<protein>
    <submittedName>
        <fullName evidence="1">Uncharacterized protein</fullName>
    </submittedName>
</protein>
<dbReference type="Proteomes" id="UP001497444">
    <property type="component" value="Unassembled WGS sequence"/>
</dbReference>
<keyword evidence="2" id="KW-1185">Reference proteome</keyword>
<proteinExistence type="predicted"/>
<organism evidence="1 2">
    <name type="scientific">Sphagnum jensenii</name>
    <dbReference type="NCBI Taxonomy" id="128206"/>
    <lineage>
        <taxon>Eukaryota</taxon>
        <taxon>Viridiplantae</taxon>
        <taxon>Streptophyta</taxon>
        <taxon>Embryophyta</taxon>
        <taxon>Bryophyta</taxon>
        <taxon>Sphagnophytina</taxon>
        <taxon>Sphagnopsida</taxon>
        <taxon>Sphagnales</taxon>
        <taxon>Sphagnaceae</taxon>
        <taxon>Sphagnum</taxon>
    </lineage>
</organism>
<reference evidence="1" key="1">
    <citation type="submission" date="2024-02" db="EMBL/GenBank/DDBJ databases">
        <authorList>
            <consortium name="ELIXIR-Norway"/>
            <consortium name="Elixir Norway"/>
        </authorList>
    </citation>
    <scope>NUCLEOTIDE SEQUENCE</scope>
</reference>
<accession>A0ABP0VJ76</accession>
<sequence length="283" mass="32121">MIIPSKDAFTLNSASTMTMNKAISNVKDNPMSTLESSFSETLHVSSTSLDASANNASVSVSLENEESQNAPRLDSEEKPNEPDEVKVEEKPLPELDAFIRRVAPTLYLSIFLRAQFKGACNDEDCDLPFVRDFEAARKLFLDKDGKKMKVFVYPLTKCWISQTELHREVAALKFGPLDRLFNTSSHENVDSYVVRHSLVCELIRSVPGDHIHCCRPSHLFLGSSWDNRWDEKVRKFVEQTNDFPDLGHVIAEIMKKEAMKQQIDTMRESFKDKTTTNKSSIDP</sequence>
<gene>
    <name evidence="1" type="ORF">CSSPJE1EN1_LOCUS29281</name>
</gene>
<comment type="caution">
    <text evidence="1">The sequence shown here is derived from an EMBL/GenBank/DDBJ whole genome shotgun (WGS) entry which is preliminary data.</text>
</comment>
<name>A0ABP0VJ76_9BRYO</name>
<dbReference type="EMBL" id="CAXAQS010000946">
    <property type="protein sequence ID" value="CAK9253903.1"/>
    <property type="molecule type" value="Genomic_DNA"/>
</dbReference>